<keyword evidence="1" id="KW-1133">Transmembrane helix</keyword>
<dbReference type="GO" id="GO:0016740">
    <property type="term" value="F:transferase activity"/>
    <property type="evidence" value="ECO:0007669"/>
    <property type="project" value="UniProtKB-KW"/>
</dbReference>
<evidence type="ECO:0000313" key="3">
    <source>
        <dbReference type="Proteomes" id="UP000002624"/>
    </source>
</evidence>
<protein>
    <submittedName>
        <fullName evidence="2">Aries arylalkylamine N-acetyltransferase</fullName>
    </submittedName>
</protein>
<dbReference type="AlphaFoldDB" id="C6H343"/>
<keyword evidence="1" id="KW-0472">Membrane</keyword>
<name>C6H343_AJECH</name>
<evidence type="ECO:0000313" key="2">
    <source>
        <dbReference type="EMBL" id="EER45546.1"/>
    </source>
</evidence>
<sequence length="99" mass="11247">MTVSFLIVSSAEHIYLVPTGFALCLYWGNQSGRSSSKGWPRHLSSIAPSLVSSRQIKYFAFLFSHCFLSLSFYFYLPCSYTIYLSLLVLLGGCCVRFFF</sequence>
<evidence type="ECO:0000256" key="1">
    <source>
        <dbReference type="SAM" id="Phobius"/>
    </source>
</evidence>
<reference evidence="3" key="1">
    <citation type="submission" date="2009-05" db="EMBL/GenBank/DDBJ databases">
        <title>The genome sequence of Ajellomyces capsulatus strain H143.</title>
        <authorList>
            <person name="Champion M."/>
            <person name="Cuomo C.A."/>
            <person name="Ma L.-J."/>
            <person name="Henn M.R."/>
            <person name="Sil A."/>
            <person name="Goldman B."/>
            <person name="Young S.K."/>
            <person name="Kodira C.D."/>
            <person name="Zeng Q."/>
            <person name="Koehrsen M."/>
            <person name="Alvarado L."/>
            <person name="Berlin A.M."/>
            <person name="Borenstein D."/>
            <person name="Chen Z."/>
            <person name="Engels R."/>
            <person name="Freedman E."/>
            <person name="Gellesch M."/>
            <person name="Goldberg J."/>
            <person name="Griggs A."/>
            <person name="Gujja S."/>
            <person name="Heiman D.I."/>
            <person name="Hepburn T.A."/>
            <person name="Howarth C."/>
            <person name="Jen D."/>
            <person name="Larson L."/>
            <person name="Lewis B."/>
            <person name="Mehta T."/>
            <person name="Park D."/>
            <person name="Pearson M."/>
            <person name="Roberts A."/>
            <person name="Saif S."/>
            <person name="Shea T.D."/>
            <person name="Shenoy N."/>
            <person name="Sisk P."/>
            <person name="Stolte C."/>
            <person name="Sykes S."/>
            <person name="Walk T."/>
            <person name="White J."/>
            <person name="Yandava C."/>
            <person name="Klein B."/>
            <person name="McEwen J.G."/>
            <person name="Puccia R."/>
            <person name="Goldman G.H."/>
            <person name="Felipe M.S."/>
            <person name="Nino-Vega G."/>
            <person name="San-Blas G."/>
            <person name="Taylor J.W."/>
            <person name="Mendoza L."/>
            <person name="Galagan J.E."/>
            <person name="Nusbaum C."/>
            <person name="Birren B.W."/>
        </authorList>
    </citation>
    <scope>NUCLEOTIDE SEQUENCE [LARGE SCALE GENOMIC DNA]</scope>
    <source>
        <strain evidence="3">H143</strain>
    </source>
</reference>
<accession>C6H343</accession>
<proteinExistence type="predicted"/>
<dbReference type="VEuPathDB" id="FungiDB:HCDG_01125"/>
<dbReference type="Proteomes" id="UP000002624">
    <property type="component" value="Unassembled WGS sequence"/>
</dbReference>
<feature type="transmembrane region" description="Helical" evidence="1">
    <location>
        <begin position="82"/>
        <end position="98"/>
    </location>
</feature>
<keyword evidence="1" id="KW-0812">Transmembrane</keyword>
<feature type="transmembrane region" description="Helical" evidence="1">
    <location>
        <begin position="6"/>
        <end position="27"/>
    </location>
</feature>
<gene>
    <name evidence="2" type="ORF">HCDG_01125</name>
</gene>
<dbReference type="EMBL" id="GG692419">
    <property type="protein sequence ID" value="EER45546.1"/>
    <property type="molecule type" value="Genomic_DNA"/>
</dbReference>
<dbReference type="HOGENOM" id="CLU_2319705_0_0_1"/>
<organism evidence="2 3">
    <name type="scientific">Ajellomyces capsulatus (strain H143)</name>
    <name type="common">Darling's disease fungus</name>
    <name type="synonym">Histoplasma capsulatum</name>
    <dbReference type="NCBI Taxonomy" id="544712"/>
    <lineage>
        <taxon>Eukaryota</taxon>
        <taxon>Fungi</taxon>
        <taxon>Dikarya</taxon>
        <taxon>Ascomycota</taxon>
        <taxon>Pezizomycotina</taxon>
        <taxon>Eurotiomycetes</taxon>
        <taxon>Eurotiomycetidae</taxon>
        <taxon>Onygenales</taxon>
        <taxon>Ajellomycetaceae</taxon>
        <taxon>Histoplasma</taxon>
    </lineage>
</organism>
<keyword evidence="2" id="KW-0808">Transferase</keyword>